<accession>A0A087TXU8</accession>
<gene>
    <name evidence="1" type="ORF">X975_06018</name>
</gene>
<organism evidence="1 2">
    <name type="scientific">Stegodyphus mimosarum</name>
    <name type="common">African social velvet spider</name>
    <dbReference type="NCBI Taxonomy" id="407821"/>
    <lineage>
        <taxon>Eukaryota</taxon>
        <taxon>Metazoa</taxon>
        <taxon>Ecdysozoa</taxon>
        <taxon>Arthropoda</taxon>
        <taxon>Chelicerata</taxon>
        <taxon>Arachnida</taxon>
        <taxon>Araneae</taxon>
        <taxon>Araneomorphae</taxon>
        <taxon>Entelegynae</taxon>
        <taxon>Eresoidea</taxon>
        <taxon>Eresidae</taxon>
        <taxon>Stegodyphus</taxon>
    </lineage>
</organism>
<name>A0A087TXU8_STEMI</name>
<dbReference type="EMBL" id="KK117248">
    <property type="protein sequence ID" value="KFM69937.1"/>
    <property type="molecule type" value="Genomic_DNA"/>
</dbReference>
<evidence type="ECO:0000313" key="1">
    <source>
        <dbReference type="EMBL" id="KFM69937.1"/>
    </source>
</evidence>
<dbReference type="Proteomes" id="UP000054359">
    <property type="component" value="Unassembled WGS sequence"/>
</dbReference>
<dbReference type="OrthoDB" id="6427599at2759"/>
<evidence type="ECO:0000313" key="2">
    <source>
        <dbReference type="Proteomes" id="UP000054359"/>
    </source>
</evidence>
<dbReference type="AlphaFoldDB" id="A0A087TXU8"/>
<sequence>MQNTYYVSHFAGFVISSEKALEARDLVSLRIVKTRQAHTSGKNLALPATKDIVLTLFNKKAANEFK</sequence>
<feature type="non-terminal residue" evidence="1">
    <location>
        <position position="66"/>
    </location>
</feature>
<reference evidence="1 2" key="1">
    <citation type="submission" date="2013-11" db="EMBL/GenBank/DDBJ databases">
        <title>Genome sequencing of Stegodyphus mimosarum.</title>
        <authorList>
            <person name="Bechsgaard J."/>
        </authorList>
    </citation>
    <scope>NUCLEOTIDE SEQUENCE [LARGE SCALE GENOMIC DNA]</scope>
</reference>
<protein>
    <submittedName>
        <fullName evidence="1">Uncharacterized protein</fullName>
    </submittedName>
</protein>
<proteinExistence type="predicted"/>
<keyword evidence="2" id="KW-1185">Reference proteome</keyword>